<proteinExistence type="predicted"/>
<evidence type="ECO:0000313" key="1">
    <source>
        <dbReference type="EMBL" id="KAF0315057.1"/>
    </source>
</evidence>
<organism evidence="1 2">
    <name type="scientific">Colletotrichum asianum</name>
    <dbReference type="NCBI Taxonomy" id="702518"/>
    <lineage>
        <taxon>Eukaryota</taxon>
        <taxon>Fungi</taxon>
        <taxon>Dikarya</taxon>
        <taxon>Ascomycota</taxon>
        <taxon>Pezizomycotina</taxon>
        <taxon>Sordariomycetes</taxon>
        <taxon>Hypocreomycetidae</taxon>
        <taxon>Glomerellales</taxon>
        <taxon>Glomerellaceae</taxon>
        <taxon>Colletotrichum</taxon>
        <taxon>Colletotrichum gloeosporioides species complex</taxon>
    </lineage>
</organism>
<comment type="caution">
    <text evidence="1">The sequence shown here is derived from an EMBL/GenBank/DDBJ whole genome shotgun (WGS) entry which is preliminary data.</text>
</comment>
<keyword evidence="2" id="KW-1185">Reference proteome</keyword>
<sequence length="97" mass="10935">MPAILLKGPKKKTKIRTLRIASRFHQPLPGWPRKGMPVLMAFFAASRTILPKSAKVSPEVYSAENKISWIRTIPRSSPFRPKPSLRDTSIVSLIMLP</sequence>
<gene>
    <name evidence="1" type="ORF">GQ607_017718</name>
</gene>
<protein>
    <submittedName>
        <fullName evidence="1">Uncharacterized protein</fullName>
    </submittedName>
</protein>
<dbReference type="AlphaFoldDB" id="A0A8H3VWJ7"/>
<dbReference type="Proteomes" id="UP000434172">
    <property type="component" value="Unassembled WGS sequence"/>
</dbReference>
<accession>A0A8H3VWJ7</accession>
<reference evidence="1 2" key="1">
    <citation type="submission" date="2019-12" db="EMBL/GenBank/DDBJ databases">
        <title>A genome sequence resource for the geographically widespread anthracnose pathogen Colletotrichum asianum.</title>
        <authorList>
            <person name="Meng Y."/>
        </authorList>
    </citation>
    <scope>NUCLEOTIDE SEQUENCE [LARGE SCALE GENOMIC DNA]</scope>
    <source>
        <strain evidence="1 2">ICMP 18580</strain>
    </source>
</reference>
<dbReference type="EMBL" id="WOWK01000241">
    <property type="protein sequence ID" value="KAF0315057.1"/>
    <property type="molecule type" value="Genomic_DNA"/>
</dbReference>
<evidence type="ECO:0000313" key="2">
    <source>
        <dbReference type="Proteomes" id="UP000434172"/>
    </source>
</evidence>
<name>A0A8H3VWJ7_9PEZI</name>